<dbReference type="Pfam" id="PF02036">
    <property type="entry name" value="SCP2"/>
    <property type="match status" value="1"/>
</dbReference>
<dbReference type="InterPro" id="IPR003033">
    <property type="entry name" value="SCP2_sterol-bd_dom"/>
</dbReference>
<feature type="domain" description="Chorismate mutase" evidence="3">
    <location>
        <begin position="4"/>
        <end position="95"/>
    </location>
</feature>
<dbReference type="PANTHER" id="PTHR38041">
    <property type="entry name" value="CHORISMATE MUTASE"/>
    <property type="match status" value="1"/>
</dbReference>
<reference evidence="4 5" key="1">
    <citation type="submission" date="2020-08" db="EMBL/GenBank/DDBJ databases">
        <title>Streptomycin resistant and MDR strain, P. mexicana.</title>
        <authorList>
            <person name="Ganesh-kumar S."/>
            <person name="Zhe T."/>
            <person name="Yu Z."/>
            <person name="Min Y."/>
        </authorList>
    </citation>
    <scope>NUCLEOTIDE SEQUENCE [LARGE SCALE GENOMIC DNA]</scope>
    <source>
        <strain evidence="4 5">GTZY</strain>
    </source>
</reference>
<dbReference type="PANTHER" id="PTHR38041:SF1">
    <property type="entry name" value="CHORISMATE MUTASE"/>
    <property type="match status" value="1"/>
</dbReference>
<dbReference type="EC" id="5.4.99.5" evidence="1"/>
<dbReference type="SMART" id="SM00830">
    <property type="entry name" value="CM_2"/>
    <property type="match status" value="1"/>
</dbReference>
<dbReference type="InterPro" id="IPR036263">
    <property type="entry name" value="Chorismate_II_sf"/>
</dbReference>
<organism evidence="4 5">
    <name type="scientific">Pseudoxanthomonas mexicana</name>
    <dbReference type="NCBI Taxonomy" id="128785"/>
    <lineage>
        <taxon>Bacteria</taxon>
        <taxon>Pseudomonadati</taxon>
        <taxon>Pseudomonadota</taxon>
        <taxon>Gammaproteobacteria</taxon>
        <taxon>Lysobacterales</taxon>
        <taxon>Lysobacteraceae</taxon>
        <taxon>Pseudoxanthomonas</taxon>
    </lineage>
</organism>
<dbReference type="Proteomes" id="UP000515506">
    <property type="component" value="Chromosome"/>
</dbReference>
<evidence type="ECO:0000313" key="5">
    <source>
        <dbReference type="Proteomes" id="UP000515506"/>
    </source>
</evidence>
<dbReference type="InterPro" id="IPR036979">
    <property type="entry name" value="CM_dom_sf"/>
</dbReference>
<gene>
    <name evidence="4" type="ORF">H4W19_03930</name>
</gene>
<evidence type="ECO:0000313" key="4">
    <source>
        <dbReference type="EMBL" id="QND80954.1"/>
    </source>
</evidence>
<evidence type="ECO:0000256" key="1">
    <source>
        <dbReference type="ARBA" id="ARBA00012404"/>
    </source>
</evidence>
<dbReference type="Pfam" id="PF01817">
    <property type="entry name" value="CM_2"/>
    <property type="match status" value="1"/>
</dbReference>
<dbReference type="InterPro" id="IPR051331">
    <property type="entry name" value="Chorismate_mutase-related"/>
</dbReference>
<dbReference type="SUPFAM" id="SSF48600">
    <property type="entry name" value="Chorismate mutase II"/>
    <property type="match status" value="1"/>
</dbReference>
<dbReference type="Gene3D" id="1.20.59.10">
    <property type="entry name" value="Chorismate mutase"/>
    <property type="match status" value="1"/>
</dbReference>
<dbReference type="RefSeq" id="WP_185896119.1">
    <property type="nucleotide sequence ID" value="NZ_CP060028.1"/>
</dbReference>
<dbReference type="InterPro" id="IPR036527">
    <property type="entry name" value="SCP2_sterol-bd_dom_sf"/>
</dbReference>
<evidence type="ECO:0000256" key="2">
    <source>
        <dbReference type="ARBA" id="ARBA00023235"/>
    </source>
</evidence>
<keyword evidence="5" id="KW-1185">Reference proteome</keyword>
<keyword evidence="2" id="KW-0413">Isomerase</keyword>
<accession>A0ABX6RDG4</accession>
<evidence type="ECO:0000259" key="3">
    <source>
        <dbReference type="PROSITE" id="PS51168"/>
    </source>
</evidence>
<proteinExistence type="predicted"/>
<name>A0ABX6RDG4_PSEMX</name>
<dbReference type="EMBL" id="CP060028">
    <property type="protein sequence ID" value="QND80954.1"/>
    <property type="molecule type" value="Genomic_DNA"/>
</dbReference>
<sequence>MMTWLGDLALSGTRLAIDRIDDRMVVLFSHRQRLAAWAGKIKARTGRRRLDTTREAQVITRARDTAQRCGLDPDSSERLMSLLIAHAHQRQCDAAFQPYPSQAPFMSTAEFSYVTDSLLGALPPPRYWRPLAKHIPVSWQHIAVPRLLTRALTSSDALHSLQPIAGRHIGIKVNDLGLSWVLSLDGERLVWSDSEAEAMVTGSATDLLLLASRMEDADTLFFQRRLMLTGDTELGLLLRNLLDRMPWESFPLGSRILLQRGARLLQRARSAHRSRKVAA</sequence>
<dbReference type="SUPFAM" id="SSF55718">
    <property type="entry name" value="SCP-like"/>
    <property type="match status" value="1"/>
</dbReference>
<protein>
    <recommendedName>
        <fullName evidence="1">chorismate mutase</fullName>
        <ecNumber evidence="1">5.4.99.5</ecNumber>
    </recommendedName>
</protein>
<dbReference type="InterPro" id="IPR002701">
    <property type="entry name" value="CM_II_prokaryot"/>
</dbReference>
<dbReference type="PROSITE" id="PS51168">
    <property type="entry name" value="CHORISMATE_MUT_2"/>
    <property type="match status" value="1"/>
</dbReference>